<name>A0ABR9CR06_9HYPH</name>
<feature type="region of interest" description="Disordered" evidence="1">
    <location>
        <begin position="1"/>
        <end position="20"/>
    </location>
</feature>
<dbReference type="SUPFAM" id="SSF117916">
    <property type="entry name" value="Fe-S cluster assembly (FSCA) domain-like"/>
    <property type="match status" value="1"/>
</dbReference>
<dbReference type="RefSeq" id="WP_192149550.1">
    <property type="nucleotide sequence ID" value="NZ_JACYXI010000012.1"/>
</dbReference>
<dbReference type="InterPro" id="IPR052339">
    <property type="entry name" value="Fe-S_Maturation_MIP18"/>
</dbReference>
<dbReference type="EMBL" id="JACYXI010000012">
    <property type="protein sequence ID" value="MBD8893312.1"/>
    <property type="molecule type" value="Genomic_DNA"/>
</dbReference>
<dbReference type="PANTHER" id="PTHR42831:SF1">
    <property type="entry name" value="FE-S PROTEIN MATURATION AUXILIARY FACTOR YITW"/>
    <property type="match status" value="1"/>
</dbReference>
<evidence type="ECO:0000313" key="4">
    <source>
        <dbReference type="Proteomes" id="UP000632063"/>
    </source>
</evidence>
<dbReference type="Pfam" id="PF01883">
    <property type="entry name" value="FeS_assembly_P"/>
    <property type="match status" value="1"/>
</dbReference>
<dbReference type="InterPro" id="IPR002744">
    <property type="entry name" value="MIP18-like"/>
</dbReference>
<gene>
    <name evidence="3" type="ORF">IG616_17340</name>
</gene>
<sequence length="122" mass="13206">MDRGLQNHEHAASAIATGRSGRDGQMEDIIAALRTVLDPEIPVNIYDLGLIYSVTVNDLNIAEIEMTLTAPGCPVAGEIVGWVQKAVNDVSGIDAVVVRLVFDPPWDQSKMTEEAKLELGFM</sequence>
<organism evidence="3 4">
    <name type="scientific">Roseibium litorale</name>
    <dbReference type="NCBI Taxonomy" id="2803841"/>
    <lineage>
        <taxon>Bacteria</taxon>
        <taxon>Pseudomonadati</taxon>
        <taxon>Pseudomonadota</taxon>
        <taxon>Alphaproteobacteria</taxon>
        <taxon>Hyphomicrobiales</taxon>
        <taxon>Stappiaceae</taxon>
        <taxon>Roseibium</taxon>
    </lineage>
</organism>
<feature type="compositionally biased region" description="Basic and acidic residues" evidence="1">
    <location>
        <begin position="1"/>
        <end position="11"/>
    </location>
</feature>
<feature type="domain" description="MIP18 family-like" evidence="2">
    <location>
        <begin position="27"/>
        <end position="96"/>
    </location>
</feature>
<keyword evidence="4" id="KW-1185">Reference proteome</keyword>
<comment type="caution">
    <text evidence="3">The sequence shown here is derived from an EMBL/GenBank/DDBJ whole genome shotgun (WGS) entry which is preliminary data.</text>
</comment>
<accession>A0ABR9CR06</accession>
<dbReference type="InterPro" id="IPR034904">
    <property type="entry name" value="FSCA_dom_sf"/>
</dbReference>
<evidence type="ECO:0000313" key="3">
    <source>
        <dbReference type="EMBL" id="MBD8893312.1"/>
    </source>
</evidence>
<dbReference type="Proteomes" id="UP000632063">
    <property type="component" value="Unassembled WGS sequence"/>
</dbReference>
<evidence type="ECO:0000256" key="1">
    <source>
        <dbReference type="SAM" id="MobiDB-lite"/>
    </source>
</evidence>
<evidence type="ECO:0000259" key="2">
    <source>
        <dbReference type="Pfam" id="PF01883"/>
    </source>
</evidence>
<dbReference type="PANTHER" id="PTHR42831">
    <property type="entry name" value="FE-S PROTEIN MATURATION AUXILIARY FACTOR YITW"/>
    <property type="match status" value="1"/>
</dbReference>
<reference evidence="3 4" key="2">
    <citation type="journal article" date="2021" name="Int. J. Syst. Evol. Microbiol.">
        <title>Roseibium litorale sp. nov., isolated from a tidal flat sediment and proposal for the reclassification of Labrenzia polysiphoniae as Roseibium polysiphoniae comb. nov.</title>
        <authorList>
            <person name="Liu Y."/>
            <person name="Pei T."/>
            <person name="Du J."/>
            <person name="Chao M."/>
            <person name="Deng M.R."/>
            <person name="Zhu H."/>
        </authorList>
    </citation>
    <scope>NUCLEOTIDE SEQUENCE [LARGE SCALE GENOMIC DNA]</scope>
    <source>
        <strain evidence="3 4">4C16A</strain>
    </source>
</reference>
<dbReference type="Gene3D" id="3.30.300.130">
    <property type="entry name" value="Fe-S cluster assembly (FSCA)"/>
    <property type="match status" value="1"/>
</dbReference>
<proteinExistence type="predicted"/>
<protein>
    <submittedName>
        <fullName evidence="3">DUF59 domain-containing protein</fullName>
    </submittedName>
</protein>
<reference evidence="4" key="1">
    <citation type="submission" date="2020-09" db="EMBL/GenBank/DDBJ databases">
        <title>The genome sequence of strain Labrenzia suaedae 4C16A.</title>
        <authorList>
            <person name="Liu Y."/>
        </authorList>
    </citation>
    <scope>NUCLEOTIDE SEQUENCE [LARGE SCALE GENOMIC DNA]</scope>
    <source>
        <strain evidence="4">4C16A</strain>
    </source>
</reference>